<dbReference type="HOGENOM" id="CLU_051661_2_0_11"/>
<dbReference type="KEGG" id="gbr:Gbro_0915"/>
<dbReference type="InterPro" id="IPR034660">
    <property type="entry name" value="DinB/YfiT-like"/>
</dbReference>
<keyword evidence="3" id="KW-1185">Reference proteome</keyword>
<protein>
    <recommendedName>
        <fullName evidence="1">Mycothiol-dependent maleylpyruvate isomerase metal-binding domain-containing protein</fullName>
    </recommendedName>
</protein>
<dbReference type="Gene3D" id="1.20.120.450">
    <property type="entry name" value="dinb family like domain"/>
    <property type="match status" value="1"/>
</dbReference>
<proteinExistence type="predicted"/>
<dbReference type="Proteomes" id="UP000001219">
    <property type="component" value="Chromosome"/>
</dbReference>
<dbReference type="InterPro" id="IPR024344">
    <property type="entry name" value="MDMPI_metal-binding"/>
</dbReference>
<dbReference type="EMBL" id="CP001802">
    <property type="protein sequence ID" value="ACY20227.1"/>
    <property type="molecule type" value="Genomic_DNA"/>
</dbReference>
<dbReference type="Pfam" id="PF11716">
    <property type="entry name" value="MDMPI_N"/>
    <property type="match status" value="1"/>
</dbReference>
<sequence>MYAHQIEIAAVTMIDVAAKVTDDQLDRPTPCGDMRLSGLLGHAIGLSLAFAAAGRKEFGPLTATTPSPGNETLPDPWWPALTGNLRELVRSWEDRAAWEGMTQAGGFDAPASVLGTVALSELVLHGWDIARSIGVAYPIPDDVAAIVFDFHHPPQPQEERDGMFGPVVEVPDDAPILDRTVGIAGRDPFWPHGTLEE</sequence>
<accession>D0L3M8</accession>
<evidence type="ECO:0000259" key="1">
    <source>
        <dbReference type="Pfam" id="PF11716"/>
    </source>
</evidence>
<dbReference type="STRING" id="526226.Gbro_0915"/>
<reference evidence="3" key="1">
    <citation type="submission" date="2009-10" db="EMBL/GenBank/DDBJ databases">
        <title>The complete chromosome of Gordonia bronchialis DSM 43247.</title>
        <authorList>
            <consortium name="US DOE Joint Genome Institute (JGI-PGF)"/>
            <person name="Lucas S."/>
            <person name="Copeland A."/>
            <person name="Lapidus A."/>
            <person name="Glavina del Rio T."/>
            <person name="Dalin E."/>
            <person name="Tice H."/>
            <person name="Bruce D."/>
            <person name="Goodwin L."/>
            <person name="Pitluck S."/>
            <person name="Kyrpides N."/>
            <person name="Mavromatis K."/>
            <person name="Ivanova N."/>
            <person name="Ovchinnikova G."/>
            <person name="Saunders E."/>
            <person name="Brettin T."/>
            <person name="Detter J.C."/>
            <person name="Han C."/>
            <person name="Larimer F."/>
            <person name="Land M."/>
            <person name="Hauser L."/>
            <person name="Markowitz V."/>
            <person name="Cheng J.-F."/>
            <person name="Hugenholtz P."/>
            <person name="Woyke T."/>
            <person name="Wu D."/>
            <person name="Jando M."/>
            <person name="Schneider S."/>
            <person name="Goeker M."/>
            <person name="Klenk H.-P."/>
            <person name="Eisen J.A."/>
        </authorList>
    </citation>
    <scope>NUCLEOTIDE SEQUENCE [LARGE SCALE GENOMIC DNA]</scope>
    <source>
        <strain evidence="3">ATCC 25592 / DSM 43247 / BCRC 13721 / JCM 3198 / KCTC 3076 / NBRC 16047 / NCTC 10667</strain>
    </source>
</reference>
<gene>
    <name evidence="2" type="ordered locus">Gbro_0915</name>
</gene>
<dbReference type="InterPro" id="IPR017517">
    <property type="entry name" value="Maleyloyr_isom"/>
</dbReference>
<feature type="domain" description="Mycothiol-dependent maleylpyruvate isomerase metal-binding" evidence="1">
    <location>
        <begin position="12"/>
        <end position="130"/>
    </location>
</feature>
<dbReference type="GO" id="GO:0046872">
    <property type="term" value="F:metal ion binding"/>
    <property type="evidence" value="ECO:0007669"/>
    <property type="project" value="InterPro"/>
</dbReference>
<dbReference type="RefSeq" id="WP_012832807.1">
    <property type="nucleotide sequence ID" value="NC_013441.1"/>
</dbReference>
<dbReference type="NCBIfam" id="TIGR03086">
    <property type="entry name" value="TIGR03086 family metal-binding protein"/>
    <property type="match status" value="1"/>
</dbReference>
<dbReference type="AlphaFoldDB" id="D0L3M8"/>
<name>D0L3M8_GORB4</name>
<dbReference type="NCBIfam" id="TIGR03083">
    <property type="entry name" value="maleylpyruvate isomerase family mycothiol-dependent enzyme"/>
    <property type="match status" value="1"/>
</dbReference>
<dbReference type="SUPFAM" id="SSF109854">
    <property type="entry name" value="DinB/YfiT-like putative metalloenzymes"/>
    <property type="match status" value="1"/>
</dbReference>
<evidence type="ECO:0000313" key="2">
    <source>
        <dbReference type="EMBL" id="ACY20227.1"/>
    </source>
</evidence>
<dbReference type="OrthoDB" id="5185819at2"/>
<organism evidence="2 3">
    <name type="scientific">Gordonia bronchialis (strain ATCC 25592 / DSM 43247 / BCRC 13721 / JCM 3198 / KCTC 3076 / NBRC 16047 / NCTC 10667)</name>
    <name type="common">Rhodococcus bronchialis</name>
    <dbReference type="NCBI Taxonomy" id="526226"/>
    <lineage>
        <taxon>Bacteria</taxon>
        <taxon>Bacillati</taxon>
        <taxon>Actinomycetota</taxon>
        <taxon>Actinomycetes</taxon>
        <taxon>Mycobacteriales</taxon>
        <taxon>Gordoniaceae</taxon>
        <taxon>Gordonia</taxon>
    </lineage>
</organism>
<dbReference type="InterPro" id="IPR017520">
    <property type="entry name" value="CHP03086"/>
</dbReference>
<evidence type="ECO:0000313" key="3">
    <source>
        <dbReference type="Proteomes" id="UP000001219"/>
    </source>
</evidence>
<reference evidence="2 3" key="2">
    <citation type="journal article" date="2010" name="Stand. Genomic Sci.">
        <title>Complete genome sequence of Gordonia bronchialis type strain (3410).</title>
        <authorList>
            <person name="Ivanova N."/>
            <person name="Sikorski J."/>
            <person name="Jando M."/>
            <person name="Lapidus A."/>
            <person name="Nolan M."/>
            <person name="Lucas S."/>
            <person name="Del Rio T.G."/>
            <person name="Tice H."/>
            <person name="Copeland A."/>
            <person name="Cheng J.F."/>
            <person name="Chen F."/>
            <person name="Bruce D."/>
            <person name="Goodwin L."/>
            <person name="Pitluck S."/>
            <person name="Mavromatis K."/>
            <person name="Ovchinnikova G."/>
            <person name="Pati A."/>
            <person name="Chen A."/>
            <person name="Palaniappan K."/>
            <person name="Land M."/>
            <person name="Hauser L."/>
            <person name="Chang Y.J."/>
            <person name="Jeffries C.D."/>
            <person name="Chain P."/>
            <person name="Saunders E."/>
            <person name="Han C."/>
            <person name="Detter J.C."/>
            <person name="Brettin T."/>
            <person name="Rohde M."/>
            <person name="Goker M."/>
            <person name="Bristow J."/>
            <person name="Eisen J.A."/>
            <person name="Markowitz V."/>
            <person name="Hugenholtz P."/>
            <person name="Klenk H.P."/>
            <person name="Kyrpides N.C."/>
        </authorList>
    </citation>
    <scope>NUCLEOTIDE SEQUENCE [LARGE SCALE GENOMIC DNA]</scope>
    <source>
        <strain evidence="3">ATCC 25592 / DSM 43247 / BCRC 13721 / JCM 3198 / KCTC 3076 / NBRC 16047 / NCTC 10667</strain>
    </source>
</reference>
<dbReference type="eggNOG" id="ENOG5032B92">
    <property type="taxonomic scope" value="Bacteria"/>
</dbReference>